<organism evidence="2 3">
    <name type="scientific">Xaviernesmea rhizosphaerae</name>
    <dbReference type="NCBI Taxonomy" id="1672749"/>
    <lineage>
        <taxon>Bacteria</taxon>
        <taxon>Pseudomonadati</taxon>
        <taxon>Pseudomonadota</taxon>
        <taxon>Alphaproteobacteria</taxon>
        <taxon>Hyphomicrobiales</taxon>
        <taxon>Rhizobiaceae</taxon>
        <taxon>Rhizobium/Agrobacterium group</taxon>
        <taxon>Xaviernesmea</taxon>
    </lineage>
</organism>
<accession>A0ABX3PHD3</accession>
<evidence type="ECO:0000256" key="1">
    <source>
        <dbReference type="SAM" id="MobiDB-lite"/>
    </source>
</evidence>
<sequence>MTRHQRALEPHAPVTAAERRELGKLGASAADTDRTESPAAAEEAWLDLLLPNALPAEAVLEAEQRKGLHTVLCGLVKALALNPRDGLPLLSELLQRLDALGRQDKSGPELVAVDTTGLPLTAFQASDYDRYFRVNRVAPALPATMMVRSLVQTIHAVTDLFARSADLPERQVRGQIEGFVAQAHLLARALGLERLR</sequence>
<evidence type="ECO:0000313" key="2">
    <source>
        <dbReference type="EMBL" id="OQP87452.1"/>
    </source>
</evidence>
<name>A0ABX3PHD3_9HYPH</name>
<dbReference type="RefSeq" id="WP_081174639.1">
    <property type="nucleotide sequence ID" value="NZ_MSPX01000003.1"/>
</dbReference>
<feature type="region of interest" description="Disordered" evidence="1">
    <location>
        <begin position="1"/>
        <end position="21"/>
    </location>
</feature>
<keyword evidence="3" id="KW-1185">Reference proteome</keyword>
<reference evidence="2 3" key="1">
    <citation type="journal article" date="2017" name="Antonie Van Leeuwenhoek">
        <title>Rhizobium rhizosphaerae sp. nov., a novel species isolated from rice rhizosphere.</title>
        <authorList>
            <person name="Zhao J.J."/>
            <person name="Zhang J."/>
            <person name="Zhang R.J."/>
            <person name="Zhang C.W."/>
            <person name="Yin H.Q."/>
            <person name="Zhang X.X."/>
        </authorList>
    </citation>
    <scope>NUCLEOTIDE SEQUENCE [LARGE SCALE GENOMIC DNA]</scope>
    <source>
        <strain evidence="2 3">RD15</strain>
    </source>
</reference>
<dbReference type="EMBL" id="MSPX01000003">
    <property type="protein sequence ID" value="OQP87452.1"/>
    <property type="molecule type" value="Genomic_DNA"/>
</dbReference>
<comment type="caution">
    <text evidence="2">The sequence shown here is derived from an EMBL/GenBank/DDBJ whole genome shotgun (WGS) entry which is preliminary data.</text>
</comment>
<proteinExistence type="predicted"/>
<gene>
    <name evidence="2" type="ORF">BTR14_05840</name>
</gene>
<dbReference type="Proteomes" id="UP000192652">
    <property type="component" value="Unassembled WGS sequence"/>
</dbReference>
<evidence type="ECO:0000313" key="3">
    <source>
        <dbReference type="Proteomes" id="UP000192652"/>
    </source>
</evidence>
<protein>
    <submittedName>
        <fullName evidence="2">Uncharacterized protein</fullName>
    </submittedName>
</protein>